<dbReference type="AlphaFoldDB" id="A0A240BUU0"/>
<dbReference type="EMBL" id="LT906464">
    <property type="protein sequence ID" value="SNV98676.1"/>
    <property type="molecule type" value="Genomic_DNA"/>
</dbReference>
<dbReference type="OrthoDB" id="9760950at2"/>
<reference evidence="5 6" key="2">
    <citation type="submission" date="2017-06" db="EMBL/GenBank/DDBJ databases">
        <authorList>
            <consortium name="Pathogen Informatics"/>
        </authorList>
    </citation>
    <scope>NUCLEOTIDE SEQUENCE [LARGE SCALE GENOMIC DNA]</scope>
    <source>
        <strain evidence="5 6">NCTC13833</strain>
    </source>
</reference>
<evidence type="ECO:0000313" key="5">
    <source>
        <dbReference type="EMBL" id="SNV98676.1"/>
    </source>
</evidence>
<dbReference type="Proteomes" id="UP000652995">
    <property type="component" value="Unassembled WGS sequence"/>
</dbReference>
<evidence type="ECO:0000313" key="6">
    <source>
        <dbReference type="Proteomes" id="UP000243706"/>
    </source>
</evidence>
<dbReference type="RefSeq" id="WP_095115104.1">
    <property type="nucleotide sequence ID" value="NZ_BMCB01000014.1"/>
</dbReference>
<dbReference type="InterPro" id="IPR003439">
    <property type="entry name" value="ABC_transporter-like_ATP-bd"/>
</dbReference>
<dbReference type="SMART" id="SM00382">
    <property type="entry name" value="AAA"/>
    <property type="match status" value="2"/>
</dbReference>
<reference evidence="4" key="4">
    <citation type="submission" date="2024-05" db="EMBL/GenBank/DDBJ databases">
        <authorList>
            <person name="Sun Q."/>
            <person name="Sedlacek I."/>
        </authorList>
    </citation>
    <scope>NUCLEOTIDE SEQUENCE</scope>
    <source>
        <strain evidence="4">CCM 4175</strain>
    </source>
</reference>
<reference evidence="7" key="3">
    <citation type="journal article" date="2019" name="Int. J. Syst. Evol. Microbiol.">
        <title>The Global Catalogue of Microorganisms (GCM) 10K type strain sequencing project: providing services to taxonomists for standard genome sequencing and annotation.</title>
        <authorList>
            <consortium name="The Broad Institute Genomics Platform"/>
            <consortium name="The Broad Institute Genome Sequencing Center for Infectious Disease"/>
            <person name="Wu L."/>
            <person name="Ma J."/>
        </authorList>
    </citation>
    <scope>NUCLEOTIDE SEQUENCE [LARGE SCALE GENOMIC DNA]</scope>
    <source>
        <strain evidence="7">CCM 4175</strain>
    </source>
</reference>
<dbReference type="CDD" id="cd03221">
    <property type="entry name" value="ABCF_EF-3"/>
    <property type="match status" value="2"/>
</dbReference>
<dbReference type="InterPro" id="IPR027417">
    <property type="entry name" value="P-loop_NTPase"/>
</dbReference>
<accession>A0A240BUU0</accession>
<dbReference type="SUPFAM" id="SSF52540">
    <property type="entry name" value="P-loop containing nucleoside triphosphate hydrolases"/>
    <property type="match status" value="2"/>
</dbReference>
<sequence length="540" mass="62209">MNILNTSSITKRYLDNVLFDQVKLTLNAGDIIGLVGRNGEGKTTLLKLLAGIESPSSGTISWQKDIEIGYLDQLPNNDEQTLVYTYLESAFEKLHHIAQQLEYFTQQMANDKAHLDTYMEQYGTLQSYYETHGGYEIDTKIRRVAHGLNITHLLDTTWGTLSGGERTKVCLAQILLQPTELLLLDEPTNHLDIKSIEWLTQYIKQYTGVVVIISHDRYFLDDITTQIIEIDQQQLHTYHGNYSYFVNEREKRILAEFEAYKTQQKKIKQMQKAIKQLRMWASQAKPPNASMFRRAKSMEKALNRIKTLEKPTLKHKQMHLDLKENTLGADKVIKMQDVSKTYDTTLIKNACMLVRKNEHVAIVGNNGTGKSTLLKMILGNVAPDKGTIKTADHLKIGYLSQHIFNDNTDDTLLETFRKEVSVTEGQARHILAQFMFYGEDVFKRIKDLSGGEKVRLRWAQIVNNDYHMLILDEPTNHLDIEAKEVIEDALADYNGTVIAVSHDRYFLNKLFHTTYLLENQRLTKFYGNYDDMKNSIDKKE</sequence>
<feature type="domain" description="ABC transporter" evidence="3">
    <location>
        <begin position="4"/>
        <end position="257"/>
    </location>
</feature>
<dbReference type="GO" id="GO:0016887">
    <property type="term" value="F:ATP hydrolysis activity"/>
    <property type="evidence" value="ECO:0007669"/>
    <property type="project" value="InterPro"/>
</dbReference>
<name>A0A240BUU0_9STAP</name>
<proteinExistence type="predicted"/>
<evidence type="ECO:0000313" key="7">
    <source>
        <dbReference type="Proteomes" id="UP000652995"/>
    </source>
</evidence>
<dbReference type="Gene3D" id="3.40.50.300">
    <property type="entry name" value="P-loop containing nucleotide triphosphate hydrolases"/>
    <property type="match status" value="2"/>
</dbReference>
<dbReference type="PROSITE" id="PS00211">
    <property type="entry name" value="ABC_TRANSPORTER_1"/>
    <property type="match status" value="2"/>
</dbReference>
<keyword evidence="7" id="KW-1185">Reference proteome</keyword>
<dbReference type="Pfam" id="PF00005">
    <property type="entry name" value="ABC_tran"/>
    <property type="match status" value="2"/>
</dbReference>
<dbReference type="PROSITE" id="PS50893">
    <property type="entry name" value="ABC_TRANSPORTER_2"/>
    <property type="match status" value="2"/>
</dbReference>
<dbReference type="InterPro" id="IPR017871">
    <property type="entry name" value="ABC_transporter-like_CS"/>
</dbReference>
<dbReference type="KEGG" id="smus:C7J88_07745"/>
<feature type="domain" description="ABC transporter" evidence="3">
    <location>
        <begin position="327"/>
        <end position="538"/>
    </location>
</feature>
<reference evidence="4" key="1">
    <citation type="journal article" date="2014" name="Int. J. Syst. Evol. Microbiol.">
        <title>Complete genome of a new Firmicutes species belonging to the dominant human colonic microbiota ('Ruminococcus bicirculans') reveals two chromosomes and a selective capacity to utilize plant glucans.</title>
        <authorList>
            <consortium name="NISC Comparative Sequencing Program"/>
            <person name="Wegmann U."/>
            <person name="Louis P."/>
            <person name="Goesmann A."/>
            <person name="Henrissat B."/>
            <person name="Duncan S.H."/>
            <person name="Flint H.J."/>
        </authorList>
    </citation>
    <scope>NUCLEOTIDE SEQUENCE</scope>
    <source>
        <strain evidence="4">CCM 4175</strain>
    </source>
</reference>
<dbReference type="Pfam" id="PF12848">
    <property type="entry name" value="ABC_tran_Xtn"/>
    <property type="match status" value="1"/>
</dbReference>
<evidence type="ECO:0000259" key="3">
    <source>
        <dbReference type="PROSITE" id="PS50893"/>
    </source>
</evidence>
<organism evidence="5 6">
    <name type="scientific">Staphylococcus muscae</name>
    <dbReference type="NCBI Taxonomy" id="1294"/>
    <lineage>
        <taxon>Bacteria</taxon>
        <taxon>Bacillati</taxon>
        <taxon>Bacillota</taxon>
        <taxon>Bacilli</taxon>
        <taxon>Bacillales</taxon>
        <taxon>Staphylococcaceae</taxon>
        <taxon>Staphylococcus</taxon>
    </lineage>
</organism>
<dbReference type="PANTHER" id="PTHR42855:SF2">
    <property type="entry name" value="DRUG RESISTANCE ABC TRANSPORTER,ATP-BINDING PROTEIN"/>
    <property type="match status" value="1"/>
</dbReference>
<dbReference type="InterPro" id="IPR003593">
    <property type="entry name" value="AAA+_ATPase"/>
</dbReference>
<dbReference type="EMBL" id="BMCB01000014">
    <property type="protein sequence ID" value="GGA95097.1"/>
    <property type="molecule type" value="Genomic_DNA"/>
</dbReference>
<evidence type="ECO:0000313" key="4">
    <source>
        <dbReference type="EMBL" id="GGA95097.1"/>
    </source>
</evidence>
<dbReference type="Proteomes" id="UP000243706">
    <property type="component" value="Chromosome 1"/>
</dbReference>
<dbReference type="PANTHER" id="PTHR42855">
    <property type="entry name" value="ABC TRANSPORTER ATP-BINDING SUBUNIT"/>
    <property type="match status" value="1"/>
</dbReference>
<keyword evidence="1" id="KW-0547">Nucleotide-binding</keyword>
<dbReference type="InterPro" id="IPR032781">
    <property type="entry name" value="ABC_tran_Xtn"/>
</dbReference>
<dbReference type="FunFam" id="3.40.50.300:FF:000011">
    <property type="entry name" value="Putative ABC transporter ATP-binding component"/>
    <property type="match status" value="1"/>
</dbReference>
<gene>
    <name evidence="5" type="primary">yjjK_1</name>
    <name evidence="4" type="ORF">GCM10007183_19060</name>
    <name evidence="5" type="ORF">SAMEA4412661_00118</name>
</gene>
<dbReference type="GO" id="GO:0005524">
    <property type="term" value="F:ATP binding"/>
    <property type="evidence" value="ECO:0007669"/>
    <property type="project" value="UniProtKB-KW"/>
</dbReference>
<dbReference type="NCBIfam" id="NF000355">
    <property type="entry name" value="ribo_prot_ABC_F"/>
    <property type="match status" value="1"/>
</dbReference>
<evidence type="ECO:0000256" key="1">
    <source>
        <dbReference type="ARBA" id="ARBA00022741"/>
    </source>
</evidence>
<dbReference type="InterPro" id="IPR051309">
    <property type="entry name" value="ABCF_ATPase"/>
</dbReference>
<evidence type="ECO:0000256" key="2">
    <source>
        <dbReference type="ARBA" id="ARBA00022840"/>
    </source>
</evidence>
<keyword evidence="2 5" id="KW-0067">ATP-binding</keyword>
<protein>
    <submittedName>
        <fullName evidence="5">ABC transporter ATP-binding protein</fullName>
    </submittedName>
</protein>